<dbReference type="GeneID" id="99984869"/>
<evidence type="ECO:0000313" key="1">
    <source>
        <dbReference type="EMBL" id="SEV83848.1"/>
    </source>
</evidence>
<keyword evidence="2" id="KW-1185">Reference proteome</keyword>
<dbReference type="Proteomes" id="UP000199437">
    <property type="component" value="Unassembled WGS sequence"/>
</dbReference>
<sequence length="402" mass="45887">MKKQKHHSTFSKCLFALLLTLVYSCTGDKEKSKISKEGPFKIDLVEAYSNRGELQLSTFAKSIEYISLEANQNALIDGYPSFYLTKDRIISSAFRQLYSFDRTTGRFLTEVKRYGEGPDEYRNTHPALGFNEEDSAFYVSKEPSLIWQLNQNGDVTDKIEIPTGQNYIMGFTKLSDDLFVGYNANPVCEQKNRLTVFNRSGKTIKAYPNPLSCTHDMSNGFSFDSSEGQFFRDNGAVYFKETFNDTLFHVSSETISAHLVFDSKNHGIPYEDKTKFIEKESKYDRYQPAVVDVNNEYIFFQLSTKDQTFNGIFSKETREAQLSDLGNTEMHGFANDIDNFLPFVPQYATDNNKLVGYMEAPDVLAWFSENSEKAAKLPPELKQLGKLKMDDNPVVMIVNLKD</sequence>
<organism evidence="1 2">
    <name type="scientific">Roseivirga pacifica</name>
    <dbReference type="NCBI Taxonomy" id="1267423"/>
    <lineage>
        <taxon>Bacteria</taxon>
        <taxon>Pseudomonadati</taxon>
        <taxon>Bacteroidota</taxon>
        <taxon>Cytophagia</taxon>
        <taxon>Cytophagales</taxon>
        <taxon>Roseivirgaceae</taxon>
        <taxon>Roseivirga</taxon>
    </lineage>
</organism>
<dbReference type="PROSITE" id="PS51257">
    <property type="entry name" value="PROKAR_LIPOPROTEIN"/>
    <property type="match status" value="1"/>
</dbReference>
<name>A0A1I0M6U0_9BACT</name>
<accession>A0A1I0M6U0</accession>
<dbReference type="RefSeq" id="WP_090256432.1">
    <property type="nucleotide sequence ID" value="NZ_FOIR01000001.1"/>
</dbReference>
<dbReference type="AlphaFoldDB" id="A0A1I0M6U0"/>
<dbReference type="Pfam" id="PF17170">
    <property type="entry name" value="DUF5128"/>
    <property type="match status" value="1"/>
</dbReference>
<proteinExistence type="predicted"/>
<dbReference type="EMBL" id="FOIR01000001">
    <property type="protein sequence ID" value="SEV83848.1"/>
    <property type="molecule type" value="Genomic_DNA"/>
</dbReference>
<evidence type="ECO:0000313" key="2">
    <source>
        <dbReference type="Proteomes" id="UP000199437"/>
    </source>
</evidence>
<dbReference type="STRING" id="1267423.SAMN05216290_0105"/>
<reference evidence="2" key="1">
    <citation type="submission" date="2016-10" db="EMBL/GenBank/DDBJ databases">
        <authorList>
            <person name="Varghese N."/>
            <person name="Submissions S."/>
        </authorList>
    </citation>
    <scope>NUCLEOTIDE SEQUENCE [LARGE SCALE GENOMIC DNA]</scope>
    <source>
        <strain evidence="2">CGMCC 1.12402</strain>
    </source>
</reference>
<dbReference type="OrthoDB" id="1091820at2"/>
<protein>
    <submittedName>
        <fullName evidence="1">Uncharacterized protein</fullName>
    </submittedName>
</protein>
<gene>
    <name evidence="1" type="ORF">SAMN05216290_0105</name>
</gene>